<proteinExistence type="predicted"/>
<dbReference type="EMBL" id="FNXF01000003">
    <property type="protein sequence ID" value="SEH72415.1"/>
    <property type="molecule type" value="Genomic_DNA"/>
</dbReference>
<dbReference type="CDD" id="cd01948">
    <property type="entry name" value="EAL"/>
    <property type="match status" value="1"/>
</dbReference>
<reference evidence="4" key="1">
    <citation type="submission" date="2016-10" db="EMBL/GenBank/DDBJ databases">
        <authorList>
            <person name="Varghese N."/>
            <person name="Submissions S."/>
        </authorList>
    </citation>
    <scope>NUCLEOTIDE SEQUENCE [LARGE SCALE GENOMIC DNA]</scope>
    <source>
        <strain evidence="4">DSM 17616</strain>
    </source>
</reference>
<dbReference type="InterPro" id="IPR014408">
    <property type="entry name" value="dGMP_Pdiesterase_EAL/HD-GYP"/>
</dbReference>
<evidence type="ECO:0000259" key="2">
    <source>
        <dbReference type="PROSITE" id="PS51833"/>
    </source>
</evidence>
<evidence type="ECO:0000313" key="4">
    <source>
        <dbReference type="Proteomes" id="UP000199371"/>
    </source>
</evidence>
<gene>
    <name evidence="3" type="ORF">SAMN05660691_01034</name>
</gene>
<feature type="domain" description="HDOD" evidence="2">
    <location>
        <begin position="212"/>
        <end position="402"/>
    </location>
</feature>
<dbReference type="InterPro" id="IPR001633">
    <property type="entry name" value="EAL_dom"/>
</dbReference>
<dbReference type="InterPro" id="IPR052340">
    <property type="entry name" value="RNase_Y/CdgJ"/>
</dbReference>
<sequence length="413" mass="46506">MRQQSSSGVSTEQDIQSLFAAQPIFDRNNNRVAVELLYRSDNGVTALELGDNLATTELIYNLCSSVSTQIEQYKAPVFINVCADFLASGSFLPLEADKVVIELVERIAPTAEFIAHVTAFKQRGFRFALDDFEFTADWEPLIALADIIKVDILQHSYAEVKQQIHRLRGYKLTWLAERVETPEQLEQCKALGFSLFQGYFLARPEVITGKKIPPTALKIAELINNLFQAEPDINKLSVQLADEPALVMGMLRIANSPLYRKTREVSSVKELTMRLGLDLARKWILMFSILNRCCPAAAGLVLTRAYTAQQLAVLWHADNAKQNQFFLTAILYGVDILFGVAPTEFVNQLNVSDEIKHAICQHRGEAAAAIEMIKNIEKAYSMKSSTGDIADEYFVIYNQQQHRIQDKFANFSR</sequence>
<dbReference type="STRING" id="173990.SAMN05660691_01034"/>
<dbReference type="PROSITE" id="PS50883">
    <property type="entry name" value="EAL"/>
    <property type="match status" value="1"/>
</dbReference>
<keyword evidence="4" id="KW-1185">Reference proteome</keyword>
<dbReference type="Pfam" id="PF00563">
    <property type="entry name" value="EAL"/>
    <property type="match status" value="1"/>
</dbReference>
<dbReference type="RefSeq" id="WP_092790964.1">
    <property type="nucleotide sequence ID" value="NZ_FNXF01000003.1"/>
</dbReference>
<protein>
    <submittedName>
        <fullName evidence="3">EAL and modified HD-GYP domain-containing signal transduction protein</fullName>
    </submittedName>
</protein>
<dbReference type="SMART" id="SM00052">
    <property type="entry name" value="EAL"/>
    <property type="match status" value="1"/>
</dbReference>
<accession>A0A1H6KGL2</accession>
<dbReference type="Gene3D" id="3.20.20.450">
    <property type="entry name" value="EAL domain"/>
    <property type="match status" value="1"/>
</dbReference>
<dbReference type="Proteomes" id="UP000199371">
    <property type="component" value="Unassembled WGS sequence"/>
</dbReference>
<dbReference type="SUPFAM" id="SSF109604">
    <property type="entry name" value="HD-domain/PDEase-like"/>
    <property type="match status" value="1"/>
</dbReference>
<dbReference type="PIRSF" id="PIRSF003180">
    <property type="entry name" value="DiGMPpdiest_YuxH"/>
    <property type="match status" value="1"/>
</dbReference>
<organism evidence="3 4">
    <name type="scientific">Rheinheimera pacifica</name>
    <dbReference type="NCBI Taxonomy" id="173990"/>
    <lineage>
        <taxon>Bacteria</taxon>
        <taxon>Pseudomonadati</taxon>
        <taxon>Pseudomonadota</taxon>
        <taxon>Gammaproteobacteria</taxon>
        <taxon>Chromatiales</taxon>
        <taxon>Chromatiaceae</taxon>
        <taxon>Rheinheimera</taxon>
    </lineage>
</organism>
<evidence type="ECO:0000313" key="3">
    <source>
        <dbReference type="EMBL" id="SEH72415.1"/>
    </source>
</evidence>
<dbReference type="PANTHER" id="PTHR33525">
    <property type="match status" value="1"/>
</dbReference>
<dbReference type="InterPro" id="IPR013976">
    <property type="entry name" value="HDOD"/>
</dbReference>
<dbReference type="OrthoDB" id="9804751at2"/>
<dbReference type="AlphaFoldDB" id="A0A1H6KGL2"/>
<dbReference type="PANTHER" id="PTHR33525:SF4">
    <property type="entry name" value="CYCLIC DI-GMP PHOSPHODIESTERASE CDGJ"/>
    <property type="match status" value="1"/>
</dbReference>
<dbReference type="InterPro" id="IPR035919">
    <property type="entry name" value="EAL_sf"/>
</dbReference>
<dbReference type="Gene3D" id="1.10.3210.10">
    <property type="entry name" value="Hypothetical protein af1432"/>
    <property type="match status" value="1"/>
</dbReference>
<name>A0A1H6KGL2_9GAMM</name>
<feature type="domain" description="EAL" evidence="1">
    <location>
        <begin position="1"/>
        <end position="218"/>
    </location>
</feature>
<dbReference type="SUPFAM" id="SSF141868">
    <property type="entry name" value="EAL domain-like"/>
    <property type="match status" value="1"/>
</dbReference>
<dbReference type="PROSITE" id="PS51833">
    <property type="entry name" value="HDOD"/>
    <property type="match status" value="1"/>
</dbReference>
<dbReference type="Pfam" id="PF08668">
    <property type="entry name" value="HDOD"/>
    <property type="match status" value="1"/>
</dbReference>
<evidence type="ECO:0000259" key="1">
    <source>
        <dbReference type="PROSITE" id="PS50883"/>
    </source>
</evidence>